<evidence type="ECO:0000256" key="1">
    <source>
        <dbReference type="SAM" id="MobiDB-lite"/>
    </source>
</evidence>
<dbReference type="InterPro" id="IPR009351">
    <property type="entry name" value="AlkZ-like"/>
</dbReference>
<gene>
    <name evidence="2" type="ORF">FHX74_002957</name>
</gene>
<name>A0A7W3P6U3_9ACTN</name>
<accession>A0A7W3P6U3</accession>
<reference evidence="2 3" key="1">
    <citation type="submission" date="2020-07" db="EMBL/GenBank/DDBJ databases">
        <title>Sequencing the genomes of 1000 actinobacteria strains.</title>
        <authorList>
            <person name="Klenk H.-P."/>
        </authorList>
    </citation>
    <scope>NUCLEOTIDE SEQUENCE [LARGE SCALE GENOMIC DNA]</scope>
    <source>
        <strain evidence="2 3">DSM 100723</strain>
    </source>
</reference>
<evidence type="ECO:0008006" key="4">
    <source>
        <dbReference type="Google" id="ProtNLM"/>
    </source>
</evidence>
<sequence length="443" mass="49464">MATSSPAPSPAPRRPRESLSRAEARRVVLAAQGLGRRPDRVPGMRDLQGHVDRLAQFQIDSINVVARAHYLPLFSRLGHYDPALLDRAAGRAPRRLFEYWGHAASLIDVTLQPALRSRMQGWAETDMWGSVKRIRDEKPELLDWVLAELDRRGPTSARDLDPDPERRRDHWGWNWSDVKTACEWLFFTGAITAARRNSSFERLYDLPERVLPPSVVATPTPDEPEAMRTLVRRAAQALGLASEPDLRDYFRTRPERTKQAVAELVEAGELLPVRVHGWDDVGTRGRQLYLWHRTVVPRRVEVSALVSPFDSVMFERDRLAALFDFDYRIEIYVPEAKRRYGYYVYPFLFGERFAARVDLKADRASGVLRVNGAWAEAGIDRPTGEVAAALAAELRLAAGWLGLGDVVVQPRGDLAAALSGAVSGGLGSGQGAPRDGTADRPPP</sequence>
<protein>
    <recommendedName>
        <fullName evidence="4">Winged helix-turn-helix domain-containing protein</fullName>
    </recommendedName>
</protein>
<dbReference type="RefSeq" id="WP_182560892.1">
    <property type="nucleotide sequence ID" value="NZ_JACGWT010000004.1"/>
</dbReference>
<dbReference type="EMBL" id="JACGWT010000004">
    <property type="protein sequence ID" value="MBA8795329.1"/>
    <property type="molecule type" value="Genomic_DNA"/>
</dbReference>
<feature type="region of interest" description="Disordered" evidence="1">
    <location>
        <begin position="1"/>
        <end position="22"/>
    </location>
</feature>
<feature type="region of interest" description="Disordered" evidence="1">
    <location>
        <begin position="424"/>
        <end position="443"/>
    </location>
</feature>
<evidence type="ECO:0000313" key="3">
    <source>
        <dbReference type="Proteomes" id="UP000523079"/>
    </source>
</evidence>
<dbReference type="AlphaFoldDB" id="A0A7W3P6U3"/>
<dbReference type="Pfam" id="PF06224">
    <property type="entry name" value="AlkZ-like"/>
    <property type="match status" value="1"/>
</dbReference>
<proteinExistence type="predicted"/>
<dbReference type="PANTHER" id="PTHR30528:SF0">
    <property type="entry name" value="CYTOPLASMIC PROTEIN"/>
    <property type="match status" value="1"/>
</dbReference>
<keyword evidence="3" id="KW-1185">Reference proteome</keyword>
<dbReference type="PANTHER" id="PTHR30528">
    <property type="entry name" value="CYTOPLASMIC PROTEIN"/>
    <property type="match status" value="1"/>
</dbReference>
<comment type="caution">
    <text evidence="2">The sequence shown here is derived from an EMBL/GenBank/DDBJ whole genome shotgun (WGS) entry which is preliminary data.</text>
</comment>
<evidence type="ECO:0000313" key="2">
    <source>
        <dbReference type="EMBL" id="MBA8795329.1"/>
    </source>
</evidence>
<dbReference type="Proteomes" id="UP000523079">
    <property type="component" value="Unassembled WGS sequence"/>
</dbReference>
<organism evidence="2 3">
    <name type="scientific">Microlunatus kandeliicorticis</name>
    <dbReference type="NCBI Taxonomy" id="1759536"/>
    <lineage>
        <taxon>Bacteria</taxon>
        <taxon>Bacillati</taxon>
        <taxon>Actinomycetota</taxon>
        <taxon>Actinomycetes</taxon>
        <taxon>Propionibacteriales</taxon>
        <taxon>Propionibacteriaceae</taxon>
        <taxon>Microlunatus</taxon>
    </lineage>
</organism>